<keyword evidence="3" id="KW-1185">Reference proteome</keyword>
<evidence type="ECO:0000256" key="1">
    <source>
        <dbReference type="SAM" id="MobiDB-lite"/>
    </source>
</evidence>
<dbReference type="OrthoDB" id="9451547at2759"/>
<feature type="region of interest" description="Disordered" evidence="1">
    <location>
        <begin position="124"/>
        <end position="199"/>
    </location>
</feature>
<dbReference type="STRING" id="47428.A0A284S1I8"/>
<evidence type="ECO:0000313" key="3">
    <source>
        <dbReference type="Proteomes" id="UP000219338"/>
    </source>
</evidence>
<protein>
    <submittedName>
        <fullName evidence="2">Uncharacterized protein</fullName>
    </submittedName>
</protein>
<dbReference type="EMBL" id="FUEG01000025">
    <property type="protein sequence ID" value="SJL14882.1"/>
    <property type="molecule type" value="Genomic_DNA"/>
</dbReference>
<gene>
    <name evidence="2" type="ORF">ARMOST_18358</name>
</gene>
<feature type="compositionally biased region" description="Polar residues" evidence="1">
    <location>
        <begin position="131"/>
        <end position="166"/>
    </location>
</feature>
<organism evidence="2 3">
    <name type="scientific">Armillaria ostoyae</name>
    <name type="common">Armillaria root rot fungus</name>
    <dbReference type="NCBI Taxonomy" id="47428"/>
    <lineage>
        <taxon>Eukaryota</taxon>
        <taxon>Fungi</taxon>
        <taxon>Dikarya</taxon>
        <taxon>Basidiomycota</taxon>
        <taxon>Agaricomycotina</taxon>
        <taxon>Agaricomycetes</taxon>
        <taxon>Agaricomycetidae</taxon>
        <taxon>Agaricales</taxon>
        <taxon>Marasmiineae</taxon>
        <taxon>Physalacriaceae</taxon>
        <taxon>Armillaria</taxon>
    </lineage>
</organism>
<dbReference type="PANTHER" id="PTHR35043">
    <property type="entry name" value="TRANSCRIPTION FACTOR DOMAIN-CONTAINING PROTEIN"/>
    <property type="match status" value="1"/>
</dbReference>
<evidence type="ECO:0000313" key="2">
    <source>
        <dbReference type="EMBL" id="SJL14882.1"/>
    </source>
</evidence>
<proteinExistence type="predicted"/>
<sequence>MGGFIGKNEHPITAADFFYSDAFDPTCGVILGEIRPDLDISPISSVTKDELMDKSKGDTLSKSISLLQTTWFVVQYFSRITLSLPTTPLETATLAFALLNFCNYILWWHKPLDVQYPLNAPTIDEPKESESLVSSQLRTSTVLEPENAATSVAESEFNPSSYADTASGNHPSSPPGLLPSHNNTTCVHTTNRSHIPTSPSSVYQLSVDYVKNHASESMDCHECLECDIPNLVAMSINDRYQDTGLTNDELSRRRGSDGWPVFQTSTDSIDILPTVERNVVSPHDMATGRTLEFGDGTVGFLEEYYRL</sequence>
<dbReference type="Proteomes" id="UP000219338">
    <property type="component" value="Unassembled WGS sequence"/>
</dbReference>
<dbReference type="AlphaFoldDB" id="A0A284S1I8"/>
<name>A0A284S1I8_ARMOS</name>
<dbReference type="PANTHER" id="PTHR35043:SF8">
    <property type="entry name" value="DUF4220 DOMAIN-CONTAINING PROTEIN"/>
    <property type="match status" value="1"/>
</dbReference>
<reference evidence="3" key="1">
    <citation type="journal article" date="2017" name="Nat. Ecol. Evol.">
        <title>Genome expansion and lineage-specific genetic innovations in the forest pathogenic fungi Armillaria.</title>
        <authorList>
            <person name="Sipos G."/>
            <person name="Prasanna A.N."/>
            <person name="Walter M.C."/>
            <person name="O'Connor E."/>
            <person name="Balint B."/>
            <person name="Krizsan K."/>
            <person name="Kiss B."/>
            <person name="Hess J."/>
            <person name="Varga T."/>
            <person name="Slot J."/>
            <person name="Riley R."/>
            <person name="Boka B."/>
            <person name="Rigling D."/>
            <person name="Barry K."/>
            <person name="Lee J."/>
            <person name="Mihaltcheva S."/>
            <person name="LaButti K."/>
            <person name="Lipzen A."/>
            <person name="Waldron R."/>
            <person name="Moloney N.M."/>
            <person name="Sperisen C."/>
            <person name="Kredics L."/>
            <person name="Vagvoelgyi C."/>
            <person name="Patrignani A."/>
            <person name="Fitzpatrick D."/>
            <person name="Nagy I."/>
            <person name="Doyle S."/>
            <person name="Anderson J.B."/>
            <person name="Grigoriev I.V."/>
            <person name="Gueldener U."/>
            <person name="Muensterkoetter M."/>
            <person name="Nagy L.G."/>
        </authorList>
    </citation>
    <scope>NUCLEOTIDE SEQUENCE [LARGE SCALE GENOMIC DNA]</scope>
    <source>
        <strain evidence="3">C18/9</strain>
    </source>
</reference>
<feature type="compositionally biased region" description="Polar residues" evidence="1">
    <location>
        <begin position="183"/>
        <end position="199"/>
    </location>
</feature>
<accession>A0A284S1I8</accession>